<dbReference type="InterPro" id="IPR050924">
    <property type="entry name" value="Peroxiredoxin_BCP/PrxQ"/>
</dbReference>
<keyword evidence="15" id="KW-1185">Reference proteome</keyword>
<protein>
    <recommendedName>
        <fullName evidence="3">thioredoxin-dependent peroxiredoxin</fullName>
        <ecNumber evidence="3">1.11.1.24</ecNumber>
    </recommendedName>
    <alternativeName>
        <fullName evidence="9">Thioredoxin peroxidase</fullName>
    </alternativeName>
    <alternativeName>
        <fullName evidence="11">Thioredoxin-dependent peroxiredoxin Bcp</fullName>
    </alternativeName>
</protein>
<name>A0ABP8UZ65_9GAMM</name>
<dbReference type="InterPro" id="IPR000866">
    <property type="entry name" value="AhpC/TSA"/>
</dbReference>
<evidence type="ECO:0000256" key="4">
    <source>
        <dbReference type="ARBA" id="ARBA00022559"/>
    </source>
</evidence>
<keyword evidence="4" id="KW-0575">Peroxidase</keyword>
<feature type="domain" description="Thioredoxin" evidence="13">
    <location>
        <begin position="3"/>
        <end position="155"/>
    </location>
</feature>
<keyword evidence="6" id="KW-0560">Oxidoreductase</keyword>
<evidence type="ECO:0000256" key="8">
    <source>
        <dbReference type="ARBA" id="ARBA00023284"/>
    </source>
</evidence>
<dbReference type="InterPro" id="IPR024706">
    <property type="entry name" value="Peroxiredoxin_AhpC-typ"/>
</dbReference>
<proteinExistence type="inferred from homology"/>
<comment type="similarity">
    <text evidence="10">Belongs to the peroxiredoxin family. BCP/PrxQ subfamily.</text>
</comment>
<evidence type="ECO:0000256" key="7">
    <source>
        <dbReference type="ARBA" id="ARBA00023157"/>
    </source>
</evidence>
<dbReference type="PROSITE" id="PS51352">
    <property type="entry name" value="THIOREDOXIN_2"/>
    <property type="match status" value="1"/>
</dbReference>
<reference evidence="15" key="1">
    <citation type="journal article" date="2019" name="Int. J. Syst. Evol. Microbiol.">
        <title>The Global Catalogue of Microorganisms (GCM) 10K type strain sequencing project: providing services to taxonomists for standard genome sequencing and annotation.</title>
        <authorList>
            <consortium name="The Broad Institute Genomics Platform"/>
            <consortium name="The Broad Institute Genome Sequencing Center for Infectious Disease"/>
            <person name="Wu L."/>
            <person name="Ma J."/>
        </authorList>
    </citation>
    <scope>NUCLEOTIDE SEQUENCE [LARGE SCALE GENOMIC DNA]</scope>
    <source>
        <strain evidence="15">JCM 17805</strain>
    </source>
</reference>
<evidence type="ECO:0000256" key="10">
    <source>
        <dbReference type="ARBA" id="ARBA00038489"/>
    </source>
</evidence>
<sequence>MKANIGKPAPDFTAQATSGNQVDFSALKGQNIVLYFYPKDNTPGCTSEGQSFKALHEQFEAANTRVFGISRDTLESHELFKNQYQLPFDLIADTEGQLCELFDVLRARRAEQETPLIERSTFLIDREGVLQHEWRRVHIKHHVEDVLQAAQALSDMIEPVIRPDTEED</sequence>
<dbReference type="RefSeq" id="WP_345194905.1">
    <property type="nucleotide sequence ID" value="NZ_BAABFL010000121.1"/>
</dbReference>
<keyword evidence="7" id="KW-1015">Disulfide bond</keyword>
<evidence type="ECO:0000256" key="12">
    <source>
        <dbReference type="ARBA" id="ARBA00049091"/>
    </source>
</evidence>
<keyword evidence="5" id="KW-0049">Antioxidant</keyword>
<comment type="caution">
    <text evidence="14">The sequence shown here is derived from an EMBL/GenBank/DDBJ whole genome shotgun (WGS) entry which is preliminary data.</text>
</comment>
<gene>
    <name evidence="14" type="ORF">GCM10023116_14140</name>
</gene>
<comment type="subunit">
    <text evidence="2">Monomer.</text>
</comment>
<dbReference type="SUPFAM" id="SSF52833">
    <property type="entry name" value="Thioredoxin-like"/>
    <property type="match status" value="1"/>
</dbReference>
<dbReference type="PANTHER" id="PTHR42801:SF4">
    <property type="entry name" value="AHPC_TSA FAMILY PROTEIN"/>
    <property type="match status" value="1"/>
</dbReference>
<comment type="function">
    <text evidence="1">Thiol-specific peroxidase that catalyzes the reduction of hydrogen peroxide and organic hydroperoxides to water and alcohols, respectively. Plays a role in cell protection against oxidative stress by detoxifying peroxides and as sensor of hydrogen peroxide-mediated signaling events.</text>
</comment>
<evidence type="ECO:0000256" key="5">
    <source>
        <dbReference type="ARBA" id="ARBA00022862"/>
    </source>
</evidence>
<dbReference type="EC" id="1.11.1.24" evidence="3"/>
<dbReference type="Proteomes" id="UP001500604">
    <property type="component" value="Unassembled WGS sequence"/>
</dbReference>
<evidence type="ECO:0000256" key="1">
    <source>
        <dbReference type="ARBA" id="ARBA00003330"/>
    </source>
</evidence>
<dbReference type="Gene3D" id="3.40.30.10">
    <property type="entry name" value="Glutaredoxin"/>
    <property type="match status" value="1"/>
</dbReference>
<evidence type="ECO:0000259" key="13">
    <source>
        <dbReference type="PROSITE" id="PS51352"/>
    </source>
</evidence>
<evidence type="ECO:0000256" key="6">
    <source>
        <dbReference type="ARBA" id="ARBA00023002"/>
    </source>
</evidence>
<keyword evidence="8" id="KW-0676">Redox-active center</keyword>
<dbReference type="InterPro" id="IPR036249">
    <property type="entry name" value="Thioredoxin-like_sf"/>
</dbReference>
<dbReference type="EMBL" id="BAABFL010000121">
    <property type="protein sequence ID" value="GAA4649140.1"/>
    <property type="molecule type" value="Genomic_DNA"/>
</dbReference>
<dbReference type="PANTHER" id="PTHR42801">
    <property type="entry name" value="THIOREDOXIN-DEPENDENT PEROXIDE REDUCTASE"/>
    <property type="match status" value="1"/>
</dbReference>
<dbReference type="InterPro" id="IPR013766">
    <property type="entry name" value="Thioredoxin_domain"/>
</dbReference>
<evidence type="ECO:0000256" key="2">
    <source>
        <dbReference type="ARBA" id="ARBA00011245"/>
    </source>
</evidence>
<dbReference type="PIRSF" id="PIRSF000239">
    <property type="entry name" value="AHPC"/>
    <property type="match status" value="1"/>
</dbReference>
<organism evidence="14 15">
    <name type="scientific">Kistimonas scapharcae</name>
    <dbReference type="NCBI Taxonomy" id="1036133"/>
    <lineage>
        <taxon>Bacteria</taxon>
        <taxon>Pseudomonadati</taxon>
        <taxon>Pseudomonadota</taxon>
        <taxon>Gammaproteobacteria</taxon>
        <taxon>Oceanospirillales</taxon>
        <taxon>Endozoicomonadaceae</taxon>
        <taxon>Kistimonas</taxon>
    </lineage>
</organism>
<evidence type="ECO:0000313" key="14">
    <source>
        <dbReference type="EMBL" id="GAA4649140.1"/>
    </source>
</evidence>
<accession>A0ABP8UZ65</accession>
<dbReference type="CDD" id="cd03017">
    <property type="entry name" value="PRX_BCP"/>
    <property type="match status" value="1"/>
</dbReference>
<evidence type="ECO:0000256" key="11">
    <source>
        <dbReference type="ARBA" id="ARBA00042639"/>
    </source>
</evidence>
<comment type="catalytic activity">
    <reaction evidence="12">
        <text>a hydroperoxide + [thioredoxin]-dithiol = an alcohol + [thioredoxin]-disulfide + H2O</text>
        <dbReference type="Rhea" id="RHEA:62620"/>
        <dbReference type="Rhea" id="RHEA-COMP:10698"/>
        <dbReference type="Rhea" id="RHEA-COMP:10700"/>
        <dbReference type="ChEBI" id="CHEBI:15377"/>
        <dbReference type="ChEBI" id="CHEBI:29950"/>
        <dbReference type="ChEBI" id="CHEBI:30879"/>
        <dbReference type="ChEBI" id="CHEBI:35924"/>
        <dbReference type="ChEBI" id="CHEBI:50058"/>
        <dbReference type="EC" id="1.11.1.24"/>
    </reaction>
</comment>
<evidence type="ECO:0000256" key="3">
    <source>
        <dbReference type="ARBA" id="ARBA00013017"/>
    </source>
</evidence>
<evidence type="ECO:0000256" key="9">
    <source>
        <dbReference type="ARBA" id="ARBA00032824"/>
    </source>
</evidence>
<evidence type="ECO:0000313" key="15">
    <source>
        <dbReference type="Proteomes" id="UP001500604"/>
    </source>
</evidence>
<dbReference type="Pfam" id="PF00578">
    <property type="entry name" value="AhpC-TSA"/>
    <property type="match status" value="1"/>
</dbReference>